<evidence type="ECO:0000256" key="1">
    <source>
        <dbReference type="SAM" id="MobiDB-lite"/>
    </source>
</evidence>
<dbReference type="AlphaFoldDB" id="A0AAN8KR83"/>
<dbReference type="Proteomes" id="UP001356427">
    <property type="component" value="Unassembled WGS sequence"/>
</dbReference>
<name>A0AAN8KR83_9TELE</name>
<gene>
    <name evidence="2" type="ORF">J4Q44_G00338410</name>
</gene>
<organism evidence="2 3">
    <name type="scientific">Coregonus suidteri</name>
    <dbReference type="NCBI Taxonomy" id="861788"/>
    <lineage>
        <taxon>Eukaryota</taxon>
        <taxon>Metazoa</taxon>
        <taxon>Chordata</taxon>
        <taxon>Craniata</taxon>
        <taxon>Vertebrata</taxon>
        <taxon>Euteleostomi</taxon>
        <taxon>Actinopterygii</taxon>
        <taxon>Neopterygii</taxon>
        <taxon>Teleostei</taxon>
        <taxon>Protacanthopterygii</taxon>
        <taxon>Salmoniformes</taxon>
        <taxon>Salmonidae</taxon>
        <taxon>Coregoninae</taxon>
        <taxon>Coregonus</taxon>
    </lineage>
</organism>
<feature type="region of interest" description="Disordered" evidence="1">
    <location>
        <begin position="55"/>
        <end position="87"/>
    </location>
</feature>
<protein>
    <submittedName>
        <fullName evidence="2">Uncharacterized protein</fullName>
    </submittedName>
</protein>
<comment type="caution">
    <text evidence="2">The sequence shown here is derived from an EMBL/GenBank/DDBJ whole genome shotgun (WGS) entry which is preliminary data.</text>
</comment>
<dbReference type="EMBL" id="JAGTTL010000033">
    <property type="protein sequence ID" value="KAK6296128.1"/>
    <property type="molecule type" value="Genomic_DNA"/>
</dbReference>
<feature type="compositionally biased region" description="Pro residues" evidence="1">
    <location>
        <begin position="66"/>
        <end position="75"/>
    </location>
</feature>
<evidence type="ECO:0000313" key="2">
    <source>
        <dbReference type="EMBL" id="KAK6296128.1"/>
    </source>
</evidence>
<reference evidence="2 3" key="1">
    <citation type="submission" date="2021-04" db="EMBL/GenBank/DDBJ databases">
        <authorList>
            <person name="De Guttry C."/>
            <person name="Zahm M."/>
            <person name="Klopp C."/>
            <person name="Cabau C."/>
            <person name="Louis A."/>
            <person name="Berthelot C."/>
            <person name="Parey E."/>
            <person name="Roest Crollius H."/>
            <person name="Montfort J."/>
            <person name="Robinson-Rechavi M."/>
            <person name="Bucao C."/>
            <person name="Bouchez O."/>
            <person name="Gislard M."/>
            <person name="Lluch J."/>
            <person name="Milhes M."/>
            <person name="Lampietro C."/>
            <person name="Lopez Roques C."/>
            <person name="Donnadieu C."/>
            <person name="Braasch I."/>
            <person name="Desvignes T."/>
            <person name="Postlethwait J."/>
            <person name="Bobe J."/>
            <person name="Wedekind C."/>
            <person name="Guiguen Y."/>
        </authorList>
    </citation>
    <scope>NUCLEOTIDE SEQUENCE [LARGE SCALE GENOMIC DNA]</scope>
    <source>
        <strain evidence="2">Cs_M1</strain>
        <tissue evidence="2">Blood</tissue>
    </source>
</reference>
<sequence>MDFDALLRDLQGLLGTHLHWKSPEVAAVVSVVNGVEAAVLEGCCEVVPVPSCPGTPHRTRALADSPPEPPDPQEPQEPQEAGDGGTQLCLLAGGTAAIRSATCCPRPTHHLPAHRQRSHCGDLLDAAHGRGGGDL</sequence>
<accession>A0AAN8KR83</accession>
<keyword evidence="3" id="KW-1185">Reference proteome</keyword>
<proteinExistence type="predicted"/>
<evidence type="ECO:0000313" key="3">
    <source>
        <dbReference type="Proteomes" id="UP001356427"/>
    </source>
</evidence>